<dbReference type="AlphaFoldDB" id="C0XUY8"/>
<dbReference type="Proteomes" id="UP000006196">
    <property type="component" value="Unassembled WGS sequence"/>
</dbReference>
<dbReference type="eggNOG" id="COG2860">
    <property type="taxonomic scope" value="Bacteria"/>
</dbReference>
<keyword evidence="3" id="KW-1185">Reference proteome</keyword>
<dbReference type="EMBL" id="ACHJ01000170">
    <property type="protein sequence ID" value="EEI15924.1"/>
    <property type="molecule type" value="Genomic_DNA"/>
</dbReference>
<organism evidence="2 3">
    <name type="scientific">Corynebacterium lipophiloflavum (strain ATCC 700352 / DSM 44291 / CCUG 37336 / JCM 10383 / DMMZ 1944)</name>
    <dbReference type="NCBI Taxonomy" id="525263"/>
    <lineage>
        <taxon>Bacteria</taxon>
        <taxon>Bacillati</taxon>
        <taxon>Actinomycetota</taxon>
        <taxon>Actinomycetes</taxon>
        <taxon>Mycobacteriales</taxon>
        <taxon>Corynebacteriaceae</taxon>
        <taxon>Corynebacterium</taxon>
    </lineage>
</organism>
<comment type="caution">
    <text evidence="2">The sequence shown here is derived from an EMBL/GenBank/DDBJ whole genome shotgun (WGS) entry which is preliminary data.</text>
</comment>
<proteinExistence type="predicted"/>
<gene>
    <name evidence="2" type="ORF">HMPREF0298_2258</name>
</gene>
<evidence type="ECO:0000259" key="1">
    <source>
        <dbReference type="Pfam" id="PF03458"/>
    </source>
</evidence>
<evidence type="ECO:0000313" key="2">
    <source>
        <dbReference type="EMBL" id="EEI15924.1"/>
    </source>
</evidence>
<sequence>MPVLPTIMMGVFTATGGSMIRDVLIGREPAVFGNNQPTVVPAIAGAVVTLIGVNTGHLALGAVAGPLTSFTISMIAYYRDWRVPTSPQFAPVNTTASQLAAAAKRGVHKIEPERVRDWRHATLSRVQARELSDNASAPGTREDAEARVAAYTGGNGFGFDKDGTSYADSAPAVDQKEVQEGLVELILSDPELAGILAMHLAEGDGKQKREPR</sequence>
<dbReference type="HOGENOM" id="CLU_1298069_0_0_11"/>
<reference evidence="2" key="1">
    <citation type="submission" date="2009-01" db="EMBL/GenBank/DDBJ databases">
        <authorList>
            <person name="Qin X."/>
            <person name="Bachman B."/>
            <person name="Battles P."/>
            <person name="Bell A."/>
            <person name="Bess C."/>
            <person name="Bickham C."/>
            <person name="Chaboub L."/>
            <person name="Chen D."/>
            <person name="Coyle M."/>
            <person name="Deiros D.R."/>
            <person name="Dinh H."/>
            <person name="Forbes L."/>
            <person name="Fowler G."/>
            <person name="Francisco L."/>
            <person name="Fu Q."/>
            <person name="Gubbala S."/>
            <person name="Hale W."/>
            <person name="Han Y."/>
            <person name="Hemphill L."/>
            <person name="Highlander S.K."/>
            <person name="Hirani K."/>
            <person name="Hogues M."/>
            <person name="Jackson L."/>
            <person name="Jakkamsetti A."/>
            <person name="Javaid M."/>
            <person name="Jiang H."/>
            <person name="Korchina V."/>
            <person name="Kovar C."/>
            <person name="Lara F."/>
            <person name="Lee S."/>
            <person name="Mata R."/>
            <person name="Mathew T."/>
            <person name="Moen C."/>
            <person name="Morales K."/>
            <person name="Munidasa M."/>
            <person name="Nazareth L."/>
            <person name="Ngo R."/>
            <person name="Nguyen L."/>
            <person name="Okwuonu G."/>
            <person name="Ongeri F."/>
            <person name="Patil S."/>
            <person name="Petrosino J."/>
            <person name="Pham C."/>
            <person name="Pham P."/>
            <person name="Pu L.-L."/>
            <person name="Puazo M."/>
            <person name="Raj R."/>
            <person name="Reid J."/>
            <person name="Rouhana J."/>
            <person name="Saada N."/>
            <person name="Shang Y."/>
            <person name="Simmons D."/>
            <person name="Thornton R."/>
            <person name="Warren J."/>
            <person name="Weissenberger G."/>
            <person name="Zhang J."/>
            <person name="Zhang L."/>
            <person name="Zhou C."/>
            <person name="Zhu D."/>
            <person name="Muzny D."/>
            <person name="Worley K."/>
            <person name="Gibbs R."/>
        </authorList>
    </citation>
    <scope>NUCLEOTIDE SEQUENCE [LARGE SCALE GENOMIC DNA]</scope>
    <source>
        <strain evidence="2">DSM 44291</strain>
    </source>
</reference>
<evidence type="ECO:0000313" key="3">
    <source>
        <dbReference type="Proteomes" id="UP000006196"/>
    </source>
</evidence>
<feature type="domain" description="Glycine transporter" evidence="1">
    <location>
        <begin position="1"/>
        <end position="51"/>
    </location>
</feature>
<dbReference type="InterPro" id="IPR005115">
    <property type="entry name" value="Gly_transporter"/>
</dbReference>
<dbReference type="RefSeq" id="WP_006839551.1">
    <property type="nucleotide sequence ID" value="NZ_GG667191.1"/>
</dbReference>
<protein>
    <recommendedName>
        <fullName evidence="1">Glycine transporter domain-containing protein</fullName>
    </recommendedName>
</protein>
<name>C0XUY8_CORLD</name>
<dbReference type="Pfam" id="PF03458">
    <property type="entry name" value="Gly_transporter"/>
    <property type="match status" value="1"/>
</dbReference>
<accession>C0XUY8</accession>